<keyword evidence="1" id="KW-1133">Transmembrane helix</keyword>
<dbReference type="EMBL" id="KV454539">
    <property type="protein sequence ID" value="ODV68780.1"/>
    <property type="molecule type" value="Genomic_DNA"/>
</dbReference>
<evidence type="ECO:0000313" key="2">
    <source>
        <dbReference type="EMBL" id="ODV68780.1"/>
    </source>
</evidence>
<name>A0A1E4RND3_9ASCO</name>
<feature type="transmembrane region" description="Helical" evidence="1">
    <location>
        <begin position="18"/>
        <end position="38"/>
    </location>
</feature>
<dbReference type="AlphaFoldDB" id="A0A1E4RND3"/>
<keyword evidence="3" id="KW-1185">Reference proteome</keyword>
<dbReference type="RefSeq" id="XP_020077847.1">
    <property type="nucleotide sequence ID" value="XM_020220842.1"/>
</dbReference>
<dbReference type="Proteomes" id="UP000095085">
    <property type="component" value="Unassembled WGS sequence"/>
</dbReference>
<organism evidence="2 3">
    <name type="scientific">Hyphopichia burtonii NRRL Y-1933</name>
    <dbReference type="NCBI Taxonomy" id="984485"/>
    <lineage>
        <taxon>Eukaryota</taxon>
        <taxon>Fungi</taxon>
        <taxon>Dikarya</taxon>
        <taxon>Ascomycota</taxon>
        <taxon>Saccharomycotina</taxon>
        <taxon>Pichiomycetes</taxon>
        <taxon>Debaryomycetaceae</taxon>
        <taxon>Hyphopichia</taxon>
    </lineage>
</organism>
<keyword evidence="1" id="KW-0472">Membrane</keyword>
<proteinExistence type="predicted"/>
<dbReference type="OrthoDB" id="4024724at2759"/>
<gene>
    <name evidence="2" type="ORF">HYPBUDRAFT_152103</name>
</gene>
<reference evidence="3" key="1">
    <citation type="submission" date="2016-05" db="EMBL/GenBank/DDBJ databases">
        <title>Comparative genomics of biotechnologically important yeasts.</title>
        <authorList>
            <consortium name="DOE Joint Genome Institute"/>
            <person name="Riley R."/>
            <person name="Haridas S."/>
            <person name="Wolfe K.H."/>
            <person name="Lopes M.R."/>
            <person name="Hittinger C.T."/>
            <person name="Goker M."/>
            <person name="Salamov A."/>
            <person name="Wisecaver J."/>
            <person name="Long T.M."/>
            <person name="Aerts A.L."/>
            <person name="Barry K."/>
            <person name="Choi C."/>
            <person name="Clum A."/>
            <person name="Coughlan A.Y."/>
            <person name="Deshpande S."/>
            <person name="Douglass A.P."/>
            <person name="Hanson S.J."/>
            <person name="Klenk H.-P."/>
            <person name="Labutti K."/>
            <person name="Lapidus A."/>
            <person name="Lindquist E."/>
            <person name="Lipzen A."/>
            <person name="Meier-Kolthoff J.P."/>
            <person name="Ohm R.A."/>
            <person name="Otillar R.P."/>
            <person name="Pangilinan J."/>
            <person name="Peng Y."/>
            <person name="Rokas A."/>
            <person name="Rosa C.A."/>
            <person name="Scheuner C."/>
            <person name="Sibirny A.A."/>
            <person name="Slot J.C."/>
            <person name="Stielow J.B."/>
            <person name="Sun H."/>
            <person name="Kurtzman C.P."/>
            <person name="Blackwell M."/>
            <person name="Grigoriev I.V."/>
            <person name="Jeffries T.W."/>
        </authorList>
    </citation>
    <scope>NUCLEOTIDE SEQUENCE [LARGE SCALE GENOMIC DNA]</scope>
    <source>
        <strain evidence="3">NRRL Y-1933</strain>
    </source>
</reference>
<protein>
    <submittedName>
        <fullName evidence="2">Uncharacterized protein</fullName>
    </submittedName>
</protein>
<sequence length="107" mass="12097">MIANSTHISNRIFKTQRLITLMIASVLILFLFITGYAAHSQLKQNPEAYNKASDKLANYYGSTIGKIFSDDLALEQEAEAEEVKEAKLKAEKEALDQKSSRNYNRLL</sequence>
<accession>A0A1E4RND3</accession>
<dbReference type="GeneID" id="30995392"/>
<evidence type="ECO:0000256" key="1">
    <source>
        <dbReference type="SAM" id="Phobius"/>
    </source>
</evidence>
<evidence type="ECO:0000313" key="3">
    <source>
        <dbReference type="Proteomes" id="UP000095085"/>
    </source>
</evidence>
<keyword evidence="1" id="KW-0812">Transmembrane</keyword>